<dbReference type="Pfam" id="PF00295">
    <property type="entry name" value="Glyco_hydro_28"/>
    <property type="match status" value="1"/>
</dbReference>
<evidence type="ECO:0000313" key="6">
    <source>
        <dbReference type="EMBL" id="HGB30580.1"/>
    </source>
</evidence>
<dbReference type="SUPFAM" id="SSF51126">
    <property type="entry name" value="Pectin lyase-like"/>
    <property type="match status" value="1"/>
</dbReference>
<organism evidence="6">
    <name type="scientific">Dictyoglomus turgidum</name>
    <dbReference type="NCBI Taxonomy" id="513050"/>
    <lineage>
        <taxon>Bacteria</taxon>
        <taxon>Pseudomonadati</taxon>
        <taxon>Dictyoglomota</taxon>
        <taxon>Dictyoglomia</taxon>
        <taxon>Dictyoglomales</taxon>
        <taxon>Dictyoglomaceae</taxon>
        <taxon>Dictyoglomus</taxon>
    </lineage>
</organism>
<dbReference type="EMBL" id="DTGA01000037">
    <property type="protein sequence ID" value="HGB30580.1"/>
    <property type="molecule type" value="Genomic_DNA"/>
</dbReference>
<gene>
    <name evidence="6" type="ORF">ENV35_01725</name>
</gene>
<dbReference type="InterPro" id="IPR008979">
    <property type="entry name" value="Galactose-bd-like_sf"/>
</dbReference>
<dbReference type="PROSITE" id="PS50022">
    <property type="entry name" value="FA58C_3"/>
    <property type="match status" value="1"/>
</dbReference>
<dbReference type="InterPro" id="IPR051801">
    <property type="entry name" value="GH28_Enzymes"/>
</dbReference>
<evidence type="ECO:0000256" key="3">
    <source>
        <dbReference type="ARBA" id="ARBA00023295"/>
    </source>
</evidence>
<proteinExistence type="inferred from homology"/>
<dbReference type="InterPro" id="IPR011050">
    <property type="entry name" value="Pectin_lyase_fold/virulence"/>
</dbReference>
<dbReference type="PANTHER" id="PTHR31339:SF9">
    <property type="entry name" value="PLASMIN AND FIBRONECTIN-BINDING PROTEIN A"/>
    <property type="match status" value="1"/>
</dbReference>
<dbReference type="PANTHER" id="PTHR31339">
    <property type="entry name" value="PECTIN LYASE-RELATED"/>
    <property type="match status" value="1"/>
</dbReference>
<dbReference type="GO" id="GO:0004650">
    <property type="term" value="F:polygalacturonase activity"/>
    <property type="evidence" value="ECO:0007669"/>
    <property type="project" value="InterPro"/>
</dbReference>
<feature type="domain" description="F5/8 type C" evidence="5">
    <location>
        <begin position="566"/>
        <end position="681"/>
    </location>
</feature>
<dbReference type="InterPro" id="IPR000421">
    <property type="entry name" value="FA58C"/>
</dbReference>
<dbReference type="Gene3D" id="2.160.20.10">
    <property type="entry name" value="Single-stranded right-handed beta-helix, Pectin lyase-like"/>
    <property type="match status" value="1"/>
</dbReference>
<keyword evidence="3 4" id="KW-0326">Glycosidase</keyword>
<dbReference type="GO" id="GO:0005975">
    <property type="term" value="P:carbohydrate metabolic process"/>
    <property type="evidence" value="ECO:0007669"/>
    <property type="project" value="InterPro"/>
</dbReference>
<accession>A0A7C3SMM4</accession>
<dbReference type="SUPFAM" id="SSF49785">
    <property type="entry name" value="Galactose-binding domain-like"/>
    <property type="match status" value="1"/>
</dbReference>
<dbReference type="Gene3D" id="2.60.120.260">
    <property type="entry name" value="Galactose-binding domain-like"/>
    <property type="match status" value="1"/>
</dbReference>
<evidence type="ECO:0000256" key="1">
    <source>
        <dbReference type="ARBA" id="ARBA00008834"/>
    </source>
</evidence>
<comment type="caution">
    <text evidence="6">The sequence shown here is derived from an EMBL/GenBank/DDBJ whole genome shotgun (WGS) entry which is preliminary data.</text>
</comment>
<evidence type="ECO:0000259" key="5">
    <source>
        <dbReference type="PROSITE" id="PS50022"/>
    </source>
</evidence>
<reference evidence="6" key="1">
    <citation type="journal article" date="2020" name="mSystems">
        <title>Genome- and Community-Level Interaction Insights into Carbon Utilization and Element Cycling Functions of Hydrothermarchaeota in Hydrothermal Sediment.</title>
        <authorList>
            <person name="Zhou Z."/>
            <person name="Liu Y."/>
            <person name="Xu W."/>
            <person name="Pan J."/>
            <person name="Luo Z.H."/>
            <person name="Li M."/>
        </authorList>
    </citation>
    <scope>NUCLEOTIDE SEQUENCE [LARGE SCALE GENOMIC DNA]</scope>
    <source>
        <strain evidence="6">SpSt-751</strain>
    </source>
</reference>
<protein>
    <recommendedName>
        <fullName evidence="5">F5/8 type C domain-containing protein</fullName>
    </recommendedName>
</protein>
<dbReference type="AlphaFoldDB" id="A0A7C3SMM4"/>
<name>A0A7C3SMM4_9BACT</name>
<dbReference type="Pfam" id="PF00754">
    <property type="entry name" value="F5_F8_type_C"/>
    <property type="match status" value="1"/>
</dbReference>
<sequence length="686" mass="77858">MRWRNLLLGIFLFLLLLSFVMNYGQVSEVKLVIYEAPKTMKPAPDIQVKVGGKDVFVYDVPVNPNRRWMGNQEISLSSTPMCYFDFSGGKIKIEISLNKAIKTAMVLPTTYNITPLLINNNKLVFYIDEPGFYTVVFNNSPDRALHIFANPIEENIPDKNDPNVIFIGPGEWTVDDIPLQSGQTLYISGGAVLHTTIHGIFLNNVTIRGRGIIDGSIWNNWLTAGETARVPINLRNSKGITIEGVIITNPNAWALNLYECENTIVKNVKIITARQNGDGITIQSSRNINVSDCFVRSWDDSLVVKNYAGDSKFINFNRIQIWTDLAQSMEIGYETNKGKKENAIISDISFRDITVLYNFHKPVISIHNSDDALVKNIYYENIIVENAFMGQGDAGENNQLIDLAVLASQWSTTKERGNIRNVYIENVKVLRGIFPPSRIIGYDEKHTVENVYIKNLEILGKKIGNLLDGKFKINPFVKNINISTDKDFPKLPLKKYDPKIINSLQNIKSENLQVIKTPEQKESQIPEIFKNFQPIVPEKPSGENVALKKPIESNGYQDVYRERYANDGKIKSYWEGKANSYPNIIKVDLENIYKIHTIRIALNPDRIWSKRVQTFEIKYSLDGEEYRVLVPKADYIFDPLTSNIVDIKLEKPVGVRFIQIIFYANTGATGGQIGELEIYSDEPINQ</sequence>
<dbReference type="InterPro" id="IPR012334">
    <property type="entry name" value="Pectin_lyas_fold"/>
</dbReference>
<keyword evidence="2 4" id="KW-0378">Hydrolase</keyword>
<evidence type="ECO:0000256" key="2">
    <source>
        <dbReference type="ARBA" id="ARBA00022801"/>
    </source>
</evidence>
<evidence type="ECO:0000256" key="4">
    <source>
        <dbReference type="RuleBase" id="RU361169"/>
    </source>
</evidence>
<comment type="similarity">
    <text evidence="1 4">Belongs to the glycosyl hydrolase 28 family.</text>
</comment>
<dbReference type="InterPro" id="IPR000743">
    <property type="entry name" value="Glyco_hydro_28"/>
</dbReference>